<comment type="caution">
    <text evidence="1">The sequence shown here is derived from an EMBL/GenBank/DDBJ whole genome shotgun (WGS) entry which is preliminary data.</text>
</comment>
<dbReference type="GO" id="GO:0008168">
    <property type="term" value="F:methyltransferase activity"/>
    <property type="evidence" value="ECO:0007669"/>
    <property type="project" value="UniProtKB-KW"/>
</dbReference>
<evidence type="ECO:0000313" key="2">
    <source>
        <dbReference type="Proteomes" id="UP000283530"/>
    </source>
</evidence>
<keyword evidence="1" id="KW-0489">Methyltransferase</keyword>
<dbReference type="Pfam" id="PF10294">
    <property type="entry name" value="Methyltransf_16"/>
    <property type="match status" value="1"/>
</dbReference>
<proteinExistence type="predicted"/>
<dbReference type="InterPro" id="IPR029063">
    <property type="entry name" value="SAM-dependent_MTases_sf"/>
</dbReference>
<evidence type="ECO:0000313" key="1">
    <source>
        <dbReference type="EMBL" id="RWR76973.1"/>
    </source>
</evidence>
<dbReference type="STRING" id="337451.A0A443NEM3"/>
<dbReference type="Gene3D" id="3.40.50.150">
    <property type="entry name" value="Vaccinia Virus protein VP39"/>
    <property type="match status" value="1"/>
</dbReference>
<keyword evidence="1" id="KW-0808">Transferase</keyword>
<dbReference type="SUPFAM" id="SSF53335">
    <property type="entry name" value="S-adenosyl-L-methionine-dependent methyltransferases"/>
    <property type="match status" value="1"/>
</dbReference>
<dbReference type="InterPro" id="IPR019410">
    <property type="entry name" value="Methyltransf_16"/>
</dbReference>
<name>A0A443NEM3_9MAGN</name>
<reference evidence="1 2" key="1">
    <citation type="journal article" date="2019" name="Nat. Plants">
        <title>Stout camphor tree genome fills gaps in understanding of flowering plant genome evolution.</title>
        <authorList>
            <person name="Chaw S.M."/>
            <person name="Liu Y.C."/>
            <person name="Wu Y.W."/>
            <person name="Wang H.Y."/>
            <person name="Lin C.I."/>
            <person name="Wu C.S."/>
            <person name="Ke H.M."/>
            <person name="Chang L.Y."/>
            <person name="Hsu C.Y."/>
            <person name="Yang H.T."/>
            <person name="Sudianto E."/>
            <person name="Hsu M.H."/>
            <person name="Wu K.P."/>
            <person name="Wang L.N."/>
            <person name="Leebens-Mack J.H."/>
            <person name="Tsai I.J."/>
        </authorList>
    </citation>
    <scope>NUCLEOTIDE SEQUENCE [LARGE SCALE GENOMIC DNA]</scope>
    <source>
        <strain evidence="2">cv. Chaw 1501</strain>
        <tissue evidence="1">Young leaves</tissue>
    </source>
</reference>
<dbReference type="PANTHER" id="PTHR14614">
    <property type="entry name" value="HEPATOCELLULAR CARCINOMA-ASSOCIATED ANTIGEN"/>
    <property type="match status" value="1"/>
</dbReference>
<organism evidence="1 2">
    <name type="scientific">Cinnamomum micranthum f. kanehirae</name>
    <dbReference type="NCBI Taxonomy" id="337451"/>
    <lineage>
        <taxon>Eukaryota</taxon>
        <taxon>Viridiplantae</taxon>
        <taxon>Streptophyta</taxon>
        <taxon>Embryophyta</taxon>
        <taxon>Tracheophyta</taxon>
        <taxon>Spermatophyta</taxon>
        <taxon>Magnoliopsida</taxon>
        <taxon>Magnoliidae</taxon>
        <taxon>Laurales</taxon>
        <taxon>Lauraceae</taxon>
        <taxon>Cinnamomum</taxon>
    </lineage>
</organism>
<keyword evidence="2" id="KW-1185">Reference proteome</keyword>
<dbReference type="EMBL" id="QPKB01000002">
    <property type="protein sequence ID" value="RWR76973.1"/>
    <property type="molecule type" value="Genomic_DNA"/>
</dbReference>
<dbReference type="CDD" id="cd02440">
    <property type="entry name" value="AdoMet_MTases"/>
    <property type="match status" value="1"/>
</dbReference>
<dbReference type="GO" id="GO:0032259">
    <property type="term" value="P:methylation"/>
    <property type="evidence" value="ECO:0007669"/>
    <property type="project" value="UniProtKB-KW"/>
</dbReference>
<accession>A0A443NEM3</accession>
<sequence length="345" mass="38527">MENFYLKKVPLQCDRLGRSRVLPAERVETETETERRSWDFSRNQSVTFTFTFTFNHGRPKCGYTLHISTADEEANRSLQLQITQVRGKRSYRNPVGGAAVLSYMITNDALTVGGEGDGLNHLANFLQQDEEEQQQTLVSAAAAVEDREETKQLQLLLESINTTLFVHQLPSQGLSFQLWPAASTLVSLIDRNKNSSNPILSFLALPVSQPNSKPIRILELGSGTGLVGIAAASLLHAHVTLTDLPHVLPNLQFNSDANAAATATNGGTVEVRCLRWGEPEDMASLGHQFDLILASDVVYHDHLFDPLLHTLSFFLQGQVTFVMAHLRRWKKDGVFFKRARKLFEK</sequence>
<dbReference type="OrthoDB" id="413520at2759"/>
<dbReference type="PANTHER" id="PTHR14614:SF132">
    <property type="entry name" value="PROTEIN-LYSINE METHYLTRANSFERASE C42C1.13"/>
    <property type="match status" value="1"/>
</dbReference>
<protein>
    <submittedName>
        <fullName evidence="1">Protein-lysine methyltransferase METTL21C</fullName>
    </submittedName>
</protein>
<dbReference type="AlphaFoldDB" id="A0A443NEM3"/>
<dbReference type="Proteomes" id="UP000283530">
    <property type="component" value="Unassembled WGS sequence"/>
</dbReference>
<gene>
    <name evidence="1" type="ORF">CKAN_00544000</name>
</gene>